<dbReference type="Gene3D" id="3.40.33.10">
    <property type="entry name" value="CAP"/>
    <property type="match status" value="1"/>
</dbReference>
<reference evidence="4" key="1">
    <citation type="submission" date="2014-09" db="EMBL/GenBank/DDBJ databases">
        <authorList>
            <person name="Sharma Rahul"/>
            <person name="Thines Marco"/>
        </authorList>
    </citation>
    <scope>NUCLEOTIDE SEQUENCE [LARGE SCALE GENOMIC DNA]</scope>
</reference>
<evidence type="ECO:0000313" key="4">
    <source>
        <dbReference type="Proteomes" id="UP000054928"/>
    </source>
</evidence>
<dbReference type="RefSeq" id="XP_024578518.1">
    <property type="nucleotide sequence ID" value="XM_024727997.1"/>
</dbReference>
<keyword evidence="1" id="KW-0732">Signal</keyword>
<name>A0A0P1ALY2_PLAHL</name>
<protein>
    <submittedName>
        <fullName evidence="3">CAP domain</fullName>
    </submittedName>
</protein>
<feature type="chain" id="PRO_5006058766" evidence="1">
    <location>
        <begin position="21"/>
        <end position="324"/>
    </location>
</feature>
<dbReference type="InterPro" id="IPR014044">
    <property type="entry name" value="CAP_dom"/>
</dbReference>
<dbReference type="PANTHER" id="PTHR31157:SF1">
    <property type="entry name" value="SCP DOMAIN-CONTAINING PROTEIN"/>
    <property type="match status" value="1"/>
</dbReference>
<evidence type="ECO:0000313" key="3">
    <source>
        <dbReference type="EMBL" id="CEG42149.1"/>
    </source>
</evidence>
<dbReference type="GeneID" id="36407503"/>
<sequence length="324" mass="36109">MLLLQPSVPYLLVITAVVDATNLRQEQRHLQTYSQSNDYIFDMLTLVNNERKNVGLPPLCVSQKLNDAAQRHSNDQAANNYLDHTGTDGTSASDRITQSGYDWEEVAENVAAGQADVESAMDSWMNSYGHRENILGDYTMFGAAYAYNPENTMQHYWTQDFGTSETEKCDSKAETRNELVDTKTSSQAKDTFTVTTVDSKGVSIANKSPVMKYSYYNAQGSEAPRTETPIVKVEKTNVPLRNAPIIMVDPPRHDVYRTKAPINVDPLHTEVSGDHQESVMRPQVQEIPTIAMNSRGTKTLEAVYDTSNAHNPSTKEVPYGKDCV</sequence>
<feature type="signal peptide" evidence="1">
    <location>
        <begin position="1"/>
        <end position="20"/>
    </location>
</feature>
<proteinExistence type="predicted"/>
<dbReference type="Proteomes" id="UP000054928">
    <property type="component" value="Unassembled WGS sequence"/>
</dbReference>
<dbReference type="InterPro" id="IPR035940">
    <property type="entry name" value="CAP_sf"/>
</dbReference>
<evidence type="ECO:0000259" key="2">
    <source>
        <dbReference type="Pfam" id="PF00188"/>
    </source>
</evidence>
<dbReference type="SUPFAM" id="SSF55797">
    <property type="entry name" value="PR-1-like"/>
    <property type="match status" value="1"/>
</dbReference>
<accession>A0A0P1ALY2</accession>
<organism evidence="3 4">
    <name type="scientific">Plasmopara halstedii</name>
    <name type="common">Downy mildew of sunflower</name>
    <dbReference type="NCBI Taxonomy" id="4781"/>
    <lineage>
        <taxon>Eukaryota</taxon>
        <taxon>Sar</taxon>
        <taxon>Stramenopiles</taxon>
        <taxon>Oomycota</taxon>
        <taxon>Peronosporomycetes</taxon>
        <taxon>Peronosporales</taxon>
        <taxon>Peronosporaceae</taxon>
        <taxon>Plasmopara</taxon>
    </lineage>
</organism>
<dbReference type="EMBL" id="CCYD01000610">
    <property type="protein sequence ID" value="CEG42149.1"/>
    <property type="molecule type" value="Genomic_DNA"/>
</dbReference>
<dbReference type="Pfam" id="PF00188">
    <property type="entry name" value="CAP"/>
    <property type="match status" value="1"/>
</dbReference>
<evidence type="ECO:0000256" key="1">
    <source>
        <dbReference type="SAM" id="SignalP"/>
    </source>
</evidence>
<keyword evidence="4" id="KW-1185">Reference proteome</keyword>
<dbReference type="CDD" id="cd05379">
    <property type="entry name" value="CAP_bacterial"/>
    <property type="match status" value="1"/>
</dbReference>
<dbReference type="AlphaFoldDB" id="A0A0P1ALY2"/>
<feature type="domain" description="SCP" evidence="2">
    <location>
        <begin position="44"/>
        <end position="161"/>
    </location>
</feature>
<dbReference type="PANTHER" id="PTHR31157">
    <property type="entry name" value="SCP DOMAIN-CONTAINING PROTEIN"/>
    <property type="match status" value="1"/>
</dbReference>
<dbReference type="OrthoDB" id="568194at2759"/>